<dbReference type="EMBL" id="WBVO01000006">
    <property type="protein sequence ID" value="KAB2809868.1"/>
    <property type="molecule type" value="Genomic_DNA"/>
</dbReference>
<accession>A0A6N6RKV4</accession>
<dbReference type="Pfam" id="PF14595">
    <property type="entry name" value="Thioredoxin_9"/>
    <property type="match status" value="1"/>
</dbReference>
<dbReference type="Gene3D" id="3.40.30.10">
    <property type="entry name" value="Glutaredoxin"/>
    <property type="match status" value="1"/>
</dbReference>
<comment type="caution">
    <text evidence="1">The sequence shown here is derived from an EMBL/GenBank/DDBJ whole genome shotgun (WGS) entry which is preliminary data.</text>
</comment>
<dbReference type="RefSeq" id="WP_151667369.1">
    <property type="nucleotide sequence ID" value="NZ_WBVO01000006.1"/>
</dbReference>
<proteinExistence type="predicted"/>
<dbReference type="Proteomes" id="UP000468650">
    <property type="component" value="Unassembled WGS sequence"/>
</dbReference>
<dbReference type="SUPFAM" id="SSF52833">
    <property type="entry name" value="Thioredoxin-like"/>
    <property type="match status" value="1"/>
</dbReference>
<dbReference type="OrthoDB" id="6120799at2"/>
<organism evidence="1 2">
    <name type="scientific">Phaeocystidibacter luteus</name>
    <dbReference type="NCBI Taxonomy" id="911197"/>
    <lineage>
        <taxon>Bacteria</taxon>
        <taxon>Pseudomonadati</taxon>
        <taxon>Bacteroidota</taxon>
        <taxon>Flavobacteriia</taxon>
        <taxon>Flavobacteriales</taxon>
        <taxon>Phaeocystidibacteraceae</taxon>
        <taxon>Phaeocystidibacter</taxon>
    </lineage>
</organism>
<name>A0A6N6RKV4_9FLAO</name>
<evidence type="ECO:0000313" key="2">
    <source>
        <dbReference type="Proteomes" id="UP000468650"/>
    </source>
</evidence>
<keyword evidence="2" id="KW-1185">Reference proteome</keyword>
<gene>
    <name evidence="1" type="ORF">F8C67_08265</name>
</gene>
<dbReference type="InterPro" id="IPR036249">
    <property type="entry name" value="Thioredoxin-like_sf"/>
</dbReference>
<protein>
    <submittedName>
        <fullName evidence="1">Thioredoxin family protein</fullName>
    </submittedName>
</protein>
<sequence>MEIERLVEAFKSGQTYDEYRAMLDELLADGKTTGPDQSESMINYASLNNKRMDRGDKTVKVDDSTREVLGSISGENWLVLTEGWCGDASQILPTLSKLENASDNIEMRLILRDENPDIMDAFLTNGTRSIPKIIRLNEDFTEVLGSWGPRPAAMQALVDEWKKTPEVPKSEMYTKVHGAYAKDRGKQTIAEIVNFLEQTHIQTV</sequence>
<evidence type="ECO:0000313" key="1">
    <source>
        <dbReference type="EMBL" id="KAB2809868.1"/>
    </source>
</evidence>
<dbReference type="AlphaFoldDB" id="A0A6N6RKV4"/>
<reference evidence="1 2" key="1">
    <citation type="submission" date="2019-09" db="EMBL/GenBank/DDBJ databases">
        <title>Genomes of family Cryomorphaceae.</title>
        <authorList>
            <person name="Bowman J.P."/>
        </authorList>
    </citation>
    <scope>NUCLEOTIDE SEQUENCE [LARGE SCALE GENOMIC DNA]</scope>
    <source>
        <strain evidence="1 2">LMG 25704</strain>
    </source>
</reference>